<evidence type="ECO:0000313" key="4">
    <source>
        <dbReference type="EMBL" id="QDQ97283.1"/>
    </source>
</evidence>
<keyword evidence="2" id="KW-0812">Transmembrane</keyword>
<evidence type="ECO:0000256" key="1">
    <source>
        <dbReference type="SAM" id="MobiDB-lite"/>
    </source>
</evidence>
<protein>
    <submittedName>
        <fullName evidence="4">Phosphatase PAP2 family protein</fullName>
    </submittedName>
</protein>
<proteinExistence type="predicted"/>
<dbReference type="SMART" id="SM00014">
    <property type="entry name" value="acidPPc"/>
    <property type="match status" value="1"/>
</dbReference>
<keyword evidence="2" id="KW-1133">Transmembrane helix</keyword>
<dbReference type="CDD" id="cd03392">
    <property type="entry name" value="PAP2_like_2"/>
    <property type="match status" value="1"/>
</dbReference>
<sequence length="296" mass="30492">MPVETRSICSMPKIRAWPAVSLPLLAAALVLGAVVTGTDALTARDDAVSAELRAADSGWVHGLVSIVTVGFSSVVGLAILCVWCAALILRGRRLAALATVLTVGVGWGCVMVLKYVFDRPRPPFDVADGPSYPSGHTALAVSLVFAAFFLARRTDRRDTIATAGVLLVVLVMFARVIAGAHYLTDTVGAVLAASGAIIAFCGVWNAAIPRVLRRYPALAGPGEVVAPRAPRPSSPFPDDPVKEVIGRRDDRDAAGSQGRTASGDTAQEPGAVQYGDAVQTGGAADTAAVQEAPAAG</sequence>
<feature type="domain" description="Phosphatidic acid phosphatase type 2/haloperoxidase" evidence="3">
    <location>
        <begin position="95"/>
        <end position="201"/>
    </location>
</feature>
<reference evidence="4 5" key="1">
    <citation type="submission" date="2019-07" db="EMBL/GenBank/DDBJ databases">
        <title>Tomitella cavernea sp. nov., an actinomycete isolated from soil.</title>
        <authorList>
            <person name="Cheng J."/>
        </authorList>
    </citation>
    <scope>NUCLEOTIDE SEQUENCE [LARGE SCALE GENOMIC DNA]</scope>
    <source>
        <strain evidence="4 5">HY188</strain>
    </source>
</reference>
<evidence type="ECO:0000256" key="2">
    <source>
        <dbReference type="SAM" id="Phobius"/>
    </source>
</evidence>
<dbReference type="AlphaFoldDB" id="A0A516X2L0"/>
<name>A0A516X2L0_9ACTN</name>
<dbReference type="RefSeq" id="WP_143907820.1">
    <property type="nucleotide sequence ID" value="NZ_CP041765.1"/>
</dbReference>
<feature type="compositionally biased region" description="Pro residues" evidence="1">
    <location>
        <begin position="229"/>
        <end position="238"/>
    </location>
</feature>
<keyword evidence="2" id="KW-0472">Membrane</keyword>
<feature type="transmembrane region" description="Helical" evidence="2">
    <location>
        <begin position="96"/>
        <end position="117"/>
    </location>
</feature>
<dbReference type="SUPFAM" id="SSF48317">
    <property type="entry name" value="Acid phosphatase/Vanadium-dependent haloperoxidase"/>
    <property type="match status" value="1"/>
</dbReference>
<feature type="transmembrane region" description="Helical" evidence="2">
    <location>
        <begin position="64"/>
        <end position="89"/>
    </location>
</feature>
<dbReference type="KEGG" id="toy:FO059_08000"/>
<feature type="transmembrane region" description="Helical" evidence="2">
    <location>
        <begin position="132"/>
        <end position="151"/>
    </location>
</feature>
<dbReference type="InterPro" id="IPR036938">
    <property type="entry name" value="PAP2/HPO_sf"/>
</dbReference>
<feature type="transmembrane region" description="Helical" evidence="2">
    <location>
        <begin position="189"/>
        <end position="208"/>
    </location>
</feature>
<reference evidence="4 5" key="2">
    <citation type="submission" date="2019-07" db="EMBL/GenBank/DDBJ databases">
        <authorList>
            <person name="Huang Y."/>
        </authorList>
    </citation>
    <scope>NUCLEOTIDE SEQUENCE [LARGE SCALE GENOMIC DNA]</scope>
    <source>
        <strain evidence="4 5">HY188</strain>
    </source>
</reference>
<dbReference type="PANTHER" id="PTHR14969:SF13">
    <property type="entry name" value="AT30094P"/>
    <property type="match status" value="1"/>
</dbReference>
<dbReference type="OrthoDB" id="9789113at2"/>
<organism evidence="4 5">
    <name type="scientific">Tomitella fengzijianii</name>
    <dbReference type="NCBI Taxonomy" id="2597660"/>
    <lineage>
        <taxon>Bacteria</taxon>
        <taxon>Bacillati</taxon>
        <taxon>Actinomycetota</taxon>
        <taxon>Actinomycetes</taxon>
        <taxon>Mycobacteriales</taxon>
        <taxon>Tomitella</taxon>
    </lineage>
</organism>
<feature type="compositionally biased region" description="Basic and acidic residues" evidence="1">
    <location>
        <begin position="239"/>
        <end position="253"/>
    </location>
</feature>
<dbReference type="InterPro" id="IPR000326">
    <property type="entry name" value="PAP2/HPO"/>
</dbReference>
<evidence type="ECO:0000313" key="5">
    <source>
        <dbReference type="Proteomes" id="UP000317344"/>
    </source>
</evidence>
<keyword evidence="5" id="KW-1185">Reference proteome</keyword>
<gene>
    <name evidence="4" type="ORF">FO059_08000</name>
</gene>
<feature type="region of interest" description="Disordered" evidence="1">
    <location>
        <begin position="224"/>
        <end position="296"/>
    </location>
</feature>
<dbReference type="PANTHER" id="PTHR14969">
    <property type="entry name" value="SPHINGOSINE-1-PHOSPHATE PHOSPHOHYDROLASE"/>
    <property type="match status" value="1"/>
</dbReference>
<dbReference type="Gene3D" id="1.20.144.10">
    <property type="entry name" value="Phosphatidic acid phosphatase type 2/haloperoxidase"/>
    <property type="match status" value="2"/>
</dbReference>
<dbReference type="Proteomes" id="UP000317344">
    <property type="component" value="Chromosome"/>
</dbReference>
<dbReference type="EMBL" id="CP041765">
    <property type="protein sequence ID" value="QDQ97283.1"/>
    <property type="molecule type" value="Genomic_DNA"/>
</dbReference>
<evidence type="ECO:0000259" key="3">
    <source>
        <dbReference type="SMART" id="SM00014"/>
    </source>
</evidence>
<feature type="transmembrane region" description="Helical" evidence="2">
    <location>
        <begin position="163"/>
        <end position="183"/>
    </location>
</feature>
<accession>A0A516X2L0</accession>
<dbReference type="Pfam" id="PF01569">
    <property type="entry name" value="PAP2"/>
    <property type="match status" value="1"/>
</dbReference>